<dbReference type="Proteomes" id="UP001181355">
    <property type="component" value="Chromosome"/>
</dbReference>
<dbReference type="EMBL" id="CP133720">
    <property type="protein sequence ID" value="WMW81910.1"/>
    <property type="molecule type" value="Genomic_DNA"/>
</dbReference>
<dbReference type="InterPro" id="IPR013976">
    <property type="entry name" value="HDOD"/>
</dbReference>
<evidence type="ECO:0000313" key="2">
    <source>
        <dbReference type="EMBL" id="WMW81910.1"/>
    </source>
</evidence>
<evidence type="ECO:0000313" key="3">
    <source>
        <dbReference type="Proteomes" id="UP001181355"/>
    </source>
</evidence>
<organism evidence="2 3">
    <name type="scientific">Undibacterium cyanobacteriorum</name>
    <dbReference type="NCBI Taxonomy" id="3073561"/>
    <lineage>
        <taxon>Bacteria</taxon>
        <taxon>Pseudomonadati</taxon>
        <taxon>Pseudomonadota</taxon>
        <taxon>Betaproteobacteria</taxon>
        <taxon>Burkholderiales</taxon>
        <taxon>Oxalobacteraceae</taxon>
        <taxon>Undibacterium</taxon>
    </lineage>
</organism>
<dbReference type="PROSITE" id="PS51833">
    <property type="entry name" value="HDOD"/>
    <property type="match status" value="1"/>
</dbReference>
<dbReference type="InterPro" id="IPR052340">
    <property type="entry name" value="RNase_Y/CdgJ"/>
</dbReference>
<accession>A0ABY9RNP9</accession>
<gene>
    <name evidence="2" type="ORF">RF679_06400</name>
</gene>
<dbReference type="RefSeq" id="WP_309483387.1">
    <property type="nucleotide sequence ID" value="NZ_CP133720.1"/>
</dbReference>
<dbReference type="Gene3D" id="1.10.3210.10">
    <property type="entry name" value="Hypothetical protein af1432"/>
    <property type="match status" value="1"/>
</dbReference>
<dbReference type="PANTHER" id="PTHR33525">
    <property type="match status" value="1"/>
</dbReference>
<keyword evidence="3" id="KW-1185">Reference proteome</keyword>
<evidence type="ECO:0000259" key="1">
    <source>
        <dbReference type="PROSITE" id="PS51833"/>
    </source>
</evidence>
<dbReference type="Pfam" id="PF08668">
    <property type="entry name" value="HDOD"/>
    <property type="match status" value="1"/>
</dbReference>
<reference evidence="2" key="1">
    <citation type="submission" date="2023-09" db="EMBL/GenBank/DDBJ databases">
        <title>Undibacterium sp. 20NA77.5 isolated from freshwater.</title>
        <authorList>
            <person name="Le V."/>
            <person name="Ko S.-R."/>
            <person name="Ahn C.-Y."/>
            <person name="Oh H.-M."/>
        </authorList>
    </citation>
    <scope>NUCLEOTIDE SEQUENCE</scope>
    <source>
        <strain evidence="2">20NA77.5</strain>
    </source>
</reference>
<dbReference type="PANTHER" id="PTHR33525:SF6">
    <property type="entry name" value="HDOD DOMAIN-CONTAINING PROTEIN"/>
    <property type="match status" value="1"/>
</dbReference>
<dbReference type="SUPFAM" id="SSF109604">
    <property type="entry name" value="HD-domain/PDEase-like"/>
    <property type="match status" value="1"/>
</dbReference>
<sequence>MIQQVQQVVADKKSLDNLVSTIRIPPRPSLLVEMQKELNKDDPNPRHLARIIANDVSMAASLMKLANSSFFGLRLKAQSVDHAVDLLGMRQTEMVMTGIIARQTFATQATTMRKFWDISSKRAQALSSMVRRVPVVSSDVAHTFGLFCDIGVPILIDRFPSYAETWKKANASFDRGLTEIEDEFHSTNHASIGSLMARTWGLPEQVSTAILLHHDYSSLEDTATEESIRGLVALTALAEYAIHKYEGQENSAEWYKAGESVRQFLGIGVHDAEDWVDELQDLFNLPH</sequence>
<feature type="domain" description="HDOD" evidence="1">
    <location>
        <begin position="24"/>
        <end position="216"/>
    </location>
</feature>
<protein>
    <submittedName>
        <fullName evidence="2">HDOD domain-containing protein</fullName>
    </submittedName>
</protein>
<proteinExistence type="predicted"/>
<name>A0ABY9RNP9_9BURK</name>